<feature type="compositionally biased region" description="Basic and acidic residues" evidence="8">
    <location>
        <begin position="55"/>
        <end position="68"/>
    </location>
</feature>
<dbReference type="InterPro" id="IPR050180">
    <property type="entry name" value="RNR_Ribonuclease"/>
</dbReference>
<keyword evidence="4 7" id="KW-0378">Hydrolase</keyword>
<evidence type="ECO:0000256" key="1">
    <source>
        <dbReference type="ARBA" id="ARBA00001849"/>
    </source>
</evidence>
<dbReference type="InterPro" id="IPR040476">
    <property type="entry name" value="CSD2"/>
</dbReference>
<dbReference type="InterPro" id="IPR001900">
    <property type="entry name" value="RNase_II/R"/>
</dbReference>
<reference evidence="10 11" key="1">
    <citation type="journal article" date="2016" name="Nat. Commun.">
        <title>Thousands of microbial genomes shed light on interconnected biogeochemical processes in an aquifer system.</title>
        <authorList>
            <person name="Anantharaman K."/>
            <person name="Brown C.T."/>
            <person name="Hug L.A."/>
            <person name="Sharon I."/>
            <person name="Castelle C.J."/>
            <person name="Probst A.J."/>
            <person name="Thomas B.C."/>
            <person name="Singh A."/>
            <person name="Wilkins M.J."/>
            <person name="Karaoz U."/>
            <person name="Brodie E.L."/>
            <person name="Williams K.H."/>
            <person name="Hubbard S.S."/>
            <person name="Banfield J.F."/>
        </authorList>
    </citation>
    <scope>NUCLEOTIDE SEQUENCE [LARGE SCALE GENOMIC DNA]</scope>
</reference>
<dbReference type="HAMAP" id="MF_01895">
    <property type="entry name" value="RNase_R"/>
    <property type="match status" value="1"/>
</dbReference>
<protein>
    <recommendedName>
        <fullName evidence="7">Ribonuclease R</fullName>
        <shortName evidence="7">RNase R</shortName>
        <ecNumber evidence="7">3.1.13.1</ecNumber>
    </recommendedName>
</protein>
<dbReference type="Pfam" id="PF00773">
    <property type="entry name" value="RNB"/>
    <property type="match status" value="1"/>
</dbReference>
<dbReference type="Proteomes" id="UP000177996">
    <property type="component" value="Unassembled WGS sequence"/>
</dbReference>
<gene>
    <name evidence="7" type="primary">rnr</name>
    <name evidence="10" type="ORF">A3D65_06950</name>
</gene>
<dbReference type="InterPro" id="IPR003029">
    <property type="entry name" value="S1_domain"/>
</dbReference>
<feature type="domain" description="S1 motif" evidence="9">
    <location>
        <begin position="639"/>
        <end position="720"/>
    </location>
</feature>
<evidence type="ECO:0000256" key="4">
    <source>
        <dbReference type="ARBA" id="ARBA00022801"/>
    </source>
</evidence>
<keyword evidence="6 7" id="KW-0694">RNA-binding</keyword>
<dbReference type="GO" id="GO:0006402">
    <property type="term" value="P:mRNA catabolic process"/>
    <property type="evidence" value="ECO:0007669"/>
    <property type="project" value="TreeGrafter"/>
</dbReference>
<proteinExistence type="inferred from homology"/>
<dbReference type="Gene3D" id="2.40.50.140">
    <property type="entry name" value="Nucleic acid-binding proteins"/>
    <property type="match status" value="2"/>
</dbReference>
<evidence type="ECO:0000313" key="11">
    <source>
        <dbReference type="Proteomes" id="UP000177996"/>
    </source>
</evidence>
<sequence length="721" mass="82445">MPACTFKRTRHRYPQITISLYRREQSGVKHQMKYLKKQYRPKGEWQKDRARRRVKQEAKKHISTHRTETATNGNDSREDGHPRFPTNHEVEGTIRVSSKGVGYVEVEGMKEDVEIDPAFLGTALDQNRVRIVLHGKITGSRQTGEVTAILFRSKTKFTGVLDREGGSFFLIPDDHRMYKNILIPAQNLHGAQKGEKVFVEMKDWKDARKEPLGEVLRVLGVPDTHEVEMQAIVLERGFDTTFDPDVLLAAEEIPLAIPEDEAAKRRDFRETLTFTIDPHDAKDFDDALSWKKLPEGKIEVGVHIADVSHYVTPGIRIDKEALERGTSVYLVDRTIPMLPERLSNGICSLVEGEDRLTFSAVFTMDPRGKLLGEWFGRTIIHSAKRFSYEEAQAVIDTGKGPHCEALLSLNAIAKILRNKRIEAGAIAFEAEEVKFELDKNGKPLRVYKKVLQDTNKLIEEFMLLANKRVAELIATKDKRAESVFVYRVHDQPNEERMQDLRDFLHGIGYNLKLDKNGQISSHNINKMLEDVRGRAEEAMIQMATVRSMAKAVYATKNIGHFGLGFEYYTHFTSPIRRYPDLMVHRLLESYLKGHPVPKKKLEEQEHLARYSSQMEVAAAEAERASIKYKQCEYFAERIGLEIAGTISGVTEWGIYVEDPETKAEGMVHVRDIPNDYYFFEQKNYRIIGKSKGKSYRLGDKVRVKIATVDLKKKLIGMKLVS</sequence>
<comment type="catalytic activity">
    <reaction evidence="1 7">
        <text>Exonucleolytic cleavage in the 3'- to 5'-direction to yield nucleoside 5'-phosphates.</text>
        <dbReference type="EC" id="3.1.13.1"/>
    </reaction>
</comment>
<evidence type="ECO:0000256" key="3">
    <source>
        <dbReference type="ARBA" id="ARBA00022722"/>
    </source>
</evidence>
<dbReference type="NCBIfam" id="TIGR02063">
    <property type="entry name" value="RNase_R"/>
    <property type="match status" value="1"/>
</dbReference>
<evidence type="ECO:0000256" key="2">
    <source>
        <dbReference type="ARBA" id="ARBA00022490"/>
    </source>
</evidence>
<feature type="region of interest" description="Disordered" evidence="8">
    <location>
        <begin position="40"/>
        <end position="88"/>
    </location>
</feature>
<feature type="compositionally biased region" description="Basic and acidic residues" evidence="8">
    <location>
        <begin position="75"/>
        <end position="88"/>
    </location>
</feature>
<dbReference type="EMBL" id="MHLL01000018">
    <property type="protein sequence ID" value="OGZ09582.1"/>
    <property type="molecule type" value="Genomic_DNA"/>
</dbReference>
<dbReference type="PANTHER" id="PTHR23355">
    <property type="entry name" value="RIBONUCLEASE"/>
    <property type="match status" value="1"/>
</dbReference>
<name>A0A1G2D7X7_9BACT</name>
<evidence type="ECO:0000313" key="10">
    <source>
        <dbReference type="EMBL" id="OGZ09582.1"/>
    </source>
</evidence>
<dbReference type="GO" id="GO:0003723">
    <property type="term" value="F:RNA binding"/>
    <property type="evidence" value="ECO:0007669"/>
    <property type="project" value="UniProtKB-UniRule"/>
</dbReference>
<comment type="similarity">
    <text evidence="7">Belongs to the RNR ribonuclease family. RNase R subfamily.</text>
</comment>
<dbReference type="PANTHER" id="PTHR23355:SF9">
    <property type="entry name" value="DIS3-LIKE EXONUCLEASE 2"/>
    <property type="match status" value="1"/>
</dbReference>
<evidence type="ECO:0000256" key="6">
    <source>
        <dbReference type="ARBA" id="ARBA00022884"/>
    </source>
</evidence>
<accession>A0A1G2D7X7</accession>
<dbReference type="GO" id="GO:0008859">
    <property type="term" value="F:exoribonuclease II activity"/>
    <property type="evidence" value="ECO:0007669"/>
    <property type="project" value="UniProtKB-UniRule"/>
</dbReference>
<dbReference type="InterPro" id="IPR012340">
    <property type="entry name" value="NA-bd_OB-fold"/>
</dbReference>
<dbReference type="SMART" id="SM00316">
    <property type="entry name" value="S1"/>
    <property type="match status" value="1"/>
</dbReference>
<dbReference type="Pfam" id="PF17876">
    <property type="entry name" value="CSD2"/>
    <property type="match status" value="1"/>
</dbReference>
<evidence type="ECO:0000259" key="9">
    <source>
        <dbReference type="PROSITE" id="PS50126"/>
    </source>
</evidence>
<evidence type="ECO:0000256" key="5">
    <source>
        <dbReference type="ARBA" id="ARBA00022839"/>
    </source>
</evidence>
<comment type="caution">
    <text evidence="10">The sequence shown here is derived from an EMBL/GenBank/DDBJ whole genome shotgun (WGS) entry which is preliminary data.</text>
</comment>
<evidence type="ECO:0000256" key="8">
    <source>
        <dbReference type="SAM" id="MobiDB-lite"/>
    </source>
</evidence>
<dbReference type="Pfam" id="PF00575">
    <property type="entry name" value="S1"/>
    <property type="match status" value="1"/>
</dbReference>
<dbReference type="SUPFAM" id="SSF50249">
    <property type="entry name" value="Nucleic acid-binding proteins"/>
    <property type="match status" value="3"/>
</dbReference>
<dbReference type="STRING" id="1798661.A3D65_06950"/>
<keyword evidence="3 7" id="KW-0540">Nuclease</keyword>
<dbReference type="InterPro" id="IPR004476">
    <property type="entry name" value="RNase_II/RNase_R"/>
</dbReference>
<comment type="function">
    <text evidence="7">3'-5' exoribonuclease that releases 5'-nucleoside monophosphates and is involved in maturation of structured RNAs.</text>
</comment>
<keyword evidence="2 7" id="KW-0963">Cytoplasm</keyword>
<dbReference type="CDD" id="cd04471">
    <property type="entry name" value="S1_RNase_R"/>
    <property type="match status" value="1"/>
</dbReference>
<keyword evidence="5 7" id="KW-0269">Exonuclease</keyword>
<dbReference type="PROSITE" id="PS50126">
    <property type="entry name" value="S1"/>
    <property type="match status" value="1"/>
</dbReference>
<dbReference type="InterPro" id="IPR022966">
    <property type="entry name" value="RNase_II/R_CS"/>
</dbReference>
<dbReference type="SMART" id="SM00955">
    <property type="entry name" value="RNB"/>
    <property type="match status" value="1"/>
</dbReference>
<dbReference type="InterPro" id="IPR011805">
    <property type="entry name" value="RNase_R"/>
</dbReference>
<comment type="subcellular location">
    <subcellularLocation>
        <location evidence="7">Cytoplasm</location>
    </subcellularLocation>
</comment>
<organism evidence="10 11">
    <name type="scientific">Candidatus Lloydbacteria bacterium RIFCSPHIGHO2_02_FULL_50_13</name>
    <dbReference type="NCBI Taxonomy" id="1798661"/>
    <lineage>
        <taxon>Bacteria</taxon>
        <taxon>Candidatus Lloydiibacteriota</taxon>
    </lineage>
</organism>
<evidence type="ECO:0000256" key="7">
    <source>
        <dbReference type="HAMAP-Rule" id="MF_01895"/>
    </source>
</evidence>
<dbReference type="GO" id="GO:0005829">
    <property type="term" value="C:cytosol"/>
    <property type="evidence" value="ECO:0007669"/>
    <property type="project" value="TreeGrafter"/>
</dbReference>
<dbReference type="PROSITE" id="PS01175">
    <property type="entry name" value="RIBONUCLEASE_II"/>
    <property type="match status" value="1"/>
</dbReference>
<dbReference type="NCBIfam" id="TIGR00358">
    <property type="entry name" value="3_prime_RNase"/>
    <property type="match status" value="1"/>
</dbReference>
<dbReference type="AlphaFoldDB" id="A0A1G2D7X7"/>
<dbReference type="EC" id="3.1.13.1" evidence="7"/>